<proteinExistence type="predicted"/>
<dbReference type="InterPro" id="IPR043129">
    <property type="entry name" value="ATPase_NBD"/>
</dbReference>
<dbReference type="PANTHER" id="PTHR43190:SF3">
    <property type="entry name" value="N-ACETYL-D-GLUCOSAMINE KINASE"/>
    <property type="match status" value="1"/>
</dbReference>
<dbReference type="AlphaFoldDB" id="H3SAF6"/>
<dbReference type="STRING" id="1131935.PDENDC454_02455"/>
<dbReference type="OrthoDB" id="9772633at2"/>
<name>H3SAF6_9BACL</name>
<feature type="domain" description="ATPase BadF/BadG/BcrA/BcrD type" evidence="1">
    <location>
        <begin position="11"/>
        <end position="291"/>
    </location>
</feature>
<dbReference type="EMBL" id="AHKH01000004">
    <property type="protein sequence ID" value="EHQ63959.1"/>
    <property type="molecule type" value="Genomic_DNA"/>
</dbReference>
<gene>
    <name evidence="2" type="ORF">PDENDC454_02455</name>
</gene>
<dbReference type="Pfam" id="PF01869">
    <property type="entry name" value="BcrAD_BadFG"/>
    <property type="match status" value="1"/>
</dbReference>
<accession>H3SAF6</accession>
<keyword evidence="3" id="KW-1185">Reference proteome</keyword>
<dbReference type="RefSeq" id="WP_006674997.1">
    <property type="nucleotide sequence ID" value="NZ_AHKH01000004.1"/>
</dbReference>
<dbReference type="InterPro" id="IPR052519">
    <property type="entry name" value="Euk-type_GlcNAc_Kinase"/>
</dbReference>
<evidence type="ECO:0000259" key="1">
    <source>
        <dbReference type="Pfam" id="PF01869"/>
    </source>
</evidence>
<sequence>MAVRRIPLLAVDGGGTKSLAVLTDRQGQVLGRGHGGPSNYHGSGTEGAMRELAAAIREAIADLDHSAGSRVEADAETVVEVECAVFALAGLDTESDRLAITRLVQEALALLPLQVGHLIVENDGYAALLGATGGQPGILVIAGTGSIIYGIDEQGRTARAGGWGHRVGDEGSGYWIGKQAALSILRAYDGRGADTRLKEWVLPYLGMEREEELFNWMYGSAYSIEKVSRLSRAVGQAASAGDKEAQRILSAAADELFYAAAAVIRHLSFHCDPFVAIMQGGVLQHESHVREALMRRIEAYAPHVQWDEARREPIYGVTAMGLSYLETKGRGKRQ</sequence>
<evidence type="ECO:0000313" key="2">
    <source>
        <dbReference type="EMBL" id="EHQ63959.1"/>
    </source>
</evidence>
<dbReference type="CDD" id="cd24007">
    <property type="entry name" value="ASKHA_NBD_eukNAGK-like"/>
    <property type="match status" value="1"/>
</dbReference>
<protein>
    <recommendedName>
        <fullName evidence="1">ATPase BadF/BadG/BcrA/BcrD type domain-containing protein</fullName>
    </recommendedName>
</protein>
<dbReference type="Gene3D" id="3.30.420.40">
    <property type="match status" value="2"/>
</dbReference>
<reference evidence="2 3" key="1">
    <citation type="journal article" date="2012" name="J. Bacteriol.">
        <title>Genome Sequence of the Pattern-Forming Social Bacterium Paenibacillus dendritiformis C454 Chiral Morphotype.</title>
        <authorList>
            <person name="Sirota-Madi A."/>
            <person name="Olender T."/>
            <person name="Helman Y."/>
            <person name="Brainis I."/>
            <person name="Finkelshtein A."/>
            <person name="Roth D."/>
            <person name="Hagai E."/>
            <person name="Leshkowitz D."/>
            <person name="Brodsky L."/>
            <person name="Galatenko V."/>
            <person name="Nikolaev V."/>
            <person name="Gutnick D.L."/>
            <person name="Lancet D."/>
            <person name="Ben-Jacob E."/>
        </authorList>
    </citation>
    <scope>NUCLEOTIDE SEQUENCE [LARGE SCALE GENOMIC DNA]</scope>
    <source>
        <strain evidence="2 3">C454</strain>
    </source>
</reference>
<evidence type="ECO:0000313" key="3">
    <source>
        <dbReference type="Proteomes" id="UP000003900"/>
    </source>
</evidence>
<organism evidence="2 3">
    <name type="scientific">Paenibacillus dendritiformis C454</name>
    <dbReference type="NCBI Taxonomy" id="1131935"/>
    <lineage>
        <taxon>Bacteria</taxon>
        <taxon>Bacillati</taxon>
        <taxon>Bacillota</taxon>
        <taxon>Bacilli</taxon>
        <taxon>Bacillales</taxon>
        <taxon>Paenibacillaceae</taxon>
        <taxon>Paenibacillus</taxon>
    </lineage>
</organism>
<dbReference type="InterPro" id="IPR002731">
    <property type="entry name" value="ATPase_BadF"/>
</dbReference>
<dbReference type="PANTHER" id="PTHR43190">
    <property type="entry name" value="N-ACETYL-D-GLUCOSAMINE KINASE"/>
    <property type="match status" value="1"/>
</dbReference>
<dbReference type="SUPFAM" id="SSF53067">
    <property type="entry name" value="Actin-like ATPase domain"/>
    <property type="match status" value="2"/>
</dbReference>
<comment type="caution">
    <text evidence="2">The sequence shown here is derived from an EMBL/GenBank/DDBJ whole genome shotgun (WGS) entry which is preliminary data.</text>
</comment>
<dbReference type="Proteomes" id="UP000003900">
    <property type="component" value="Unassembled WGS sequence"/>
</dbReference>
<dbReference type="PATRIC" id="fig|1131935.3.peg.486"/>